<dbReference type="AlphaFoldDB" id="A0A1I1BW63"/>
<dbReference type="RefSeq" id="WP_092900175.1">
    <property type="nucleotide sequence ID" value="NZ_FOKK01000018.1"/>
</dbReference>
<reference evidence="3 4" key="1">
    <citation type="submission" date="2016-10" db="EMBL/GenBank/DDBJ databases">
        <authorList>
            <person name="de Groot N.N."/>
        </authorList>
    </citation>
    <scope>NUCLEOTIDE SEQUENCE [LARGE SCALE GENOMIC DNA]</scope>
    <source>
        <strain evidence="3 4">DSM 23399</strain>
    </source>
</reference>
<feature type="transmembrane region" description="Helical" evidence="2">
    <location>
        <begin position="45"/>
        <end position="64"/>
    </location>
</feature>
<evidence type="ECO:0000256" key="2">
    <source>
        <dbReference type="SAM" id="Phobius"/>
    </source>
</evidence>
<accession>A0A1I1BW63</accession>
<evidence type="ECO:0000256" key="1">
    <source>
        <dbReference type="SAM" id="MobiDB-lite"/>
    </source>
</evidence>
<evidence type="ECO:0000313" key="4">
    <source>
        <dbReference type="Proteomes" id="UP000198790"/>
    </source>
</evidence>
<proteinExistence type="predicted"/>
<dbReference type="STRING" id="237018.SAMN04489723_11869"/>
<dbReference type="OrthoDB" id="826165at2"/>
<feature type="compositionally biased region" description="Low complexity" evidence="1">
    <location>
        <begin position="112"/>
        <end position="145"/>
    </location>
</feature>
<keyword evidence="4" id="KW-1185">Reference proteome</keyword>
<keyword evidence="2" id="KW-0472">Membrane</keyword>
<dbReference type="Proteomes" id="UP000198790">
    <property type="component" value="Unassembled WGS sequence"/>
</dbReference>
<feature type="region of interest" description="Disordered" evidence="1">
    <location>
        <begin position="112"/>
        <end position="174"/>
    </location>
</feature>
<name>A0A1I1BW63_9BACT</name>
<evidence type="ECO:0000313" key="3">
    <source>
        <dbReference type="EMBL" id="SFB54367.1"/>
    </source>
</evidence>
<sequence length="266" mass="29785">MAKEKNNLDQFFKEKLENHTERPSALAWERLESQLPQKSKSYKGIWWAAAASLTILFTVGYLVLRERDVSVEKPMLADNTTEEAIEKPIQTEISIPQETEKEQIEIENQQAAEELKTKPTTTPAKTKPVDSSSKVQKSQAASPQSLIAMTEKKEEPKQEKVQKEEAPIIEVETPGISQMQLPPLEIEKAVAQVSEPVEAEPAYRVKIYSSGLKDEQKDKNLIAEIGKTVNEVEGLLGKVDQGFADLQDAKNNLFASITTRKPKAEK</sequence>
<keyword evidence="2" id="KW-1133">Transmembrane helix</keyword>
<keyword evidence="2" id="KW-0812">Transmembrane</keyword>
<feature type="compositionally biased region" description="Basic and acidic residues" evidence="1">
    <location>
        <begin position="150"/>
        <end position="166"/>
    </location>
</feature>
<gene>
    <name evidence="3" type="ORF">SAMN04489723_11869</name>
</gene>
<organism evidence="3 4">
    <name type="scientific">Algoriphagus aquimarinus</name>
    <dbReference type="NCBI Taxonomy" id="237018"/>
    <lineage>
        <taxon>Bacteria</taxon>
        <taxon>Pseudomonadati</taxon>
        <taxon>Bacteroidota</taxon>
        <taxon>Cytophagia</taxon>
        <taxon>Cytophagales</taxon>
        <taxon>Cyclobacteriaceae</taxon>
        <taxon>Algoriphagus</taxon>
    </lineage>
</organism>
<protein>
    <submittedName>
        <fullName evidence="3">Uncharacterized protein</fullName>
    </submittedName>
</protein>
<dbReference type="EMBL" id="FOKK01000018">
    <property type="protein sequence ID" value="SFB54367.1"/>
    <property type="molecule type" value="Genomic_DNA"/>
</dbReference>